<dbReference type="Pfam" id="PF04120">
    <property type="entry name" value="Iron_permease"/>
    <property type="match status" value="1"/>
</dbReference>
<keyword evidence="1" id="KW-0472">Membrane</keyword>
<evidence type="ECO:0000256" key="1">
    <source>
        <dbReference type="SAM" id="Phobius"/>
    </source>
</evidence>
<dbReference type="EMBL" id="VJZA01000087">
    <property type="protein sequence ID" value="TVT17084.1"/>
    <property type="molecule type" value="Genomic_DNA"/>
</dbReference>
<dbReference type="AlphaFoldDB" id="A0A557ZYL4"/>
<dbReference type="RefSeq" id="WP_144643784.1">
    <property type="nucleotide sequence ID" value="NZ_BNAX01000002.1"/>
</dbReference>
<protein>
    <submittedName>
        <fullName evidence="2">Low affinity iron permease family protein</fullName>
    </submittedName>
</protein>
<name>A0A557ZYL4_9PSEU</name>
<sequence length="135" mass="15049">MAEEEPAPDRSTLGSRIVTKATEWLGSVATVLAAVLLVLAWLVGLLFTHDLENYQLILNTATSIATFVMVFIIQSAQNRDSRAMQAKLDAQNRVLAAIAKHGEVADPQELLDLVALEEAPERQIQSYQHHVRRRY</sequence>
<feature type="transmembrane region" description="Helical" evidence="1">
    <location>
        <begin position="54"/>
        <end position="73"/>
    </location>
</feature>
<dbReference type="Proteomes" id="UP000318578">
    <property type="component" value="Unassembled WGS sequence"/>
</dbReference>
<proteinExistence type="predicted"/>
<keyword evidence="1" id="KW-1133">Transmembrane helix</keyword>
<dbReference type="OrthoDB" id="119761at2"/>
<reference evidence="2 3" key="1">
    <citation type="submission" date="2019-07" db="EMBL/GenBank/DDBJ databases">
        <title>New species of Amycolatopsis and Streptomyces.</title>
        <authorList>
            <person name="Duangmal K."/>
            <person name="Teo W.F.A."/>
            <person name="Lipun K."/>
        </authorList>
    </citation>
    <scope>NUCLEOTIDE SEQUENCE [LARGE SCALE GENOMIC DNA]</scope>
    <source>
        <strain evidence="2 3">JCM 30562</strain>
    </source>
</reference>
<evidence type="ECO:0000313" key="2">
    <source>
        <dbReference type="EMBL" id="TVT17084.1"/>
    </source>
</evidence>
<evidence type="ECO:0000313" key="3">
    <source>
        <dbReference type="Proteomes" id="UP000318578"/>
    </source>
</evidence>
<accession>A0A557ZYL4</accession>
<keyword evidence="1" id="KW-0812">Transmembrane</keyword>
<comment type="caution">
    <text evidence="2">The sequence shown here is derived from an EMBL/GenBank/DDBJ whole genome shotgun (WGS) entry which is preliminary data.</text>
</comment>
<gene>
    <name evidence="2" type="ORF">FNH06_32730</name>
</gene>
<dbReference type="GO" id="GO:0055085">
    <property type="term" value="P:transmembrane transport"/>
    <property type="evidence" value="ECO:0007669"/>
    <property type="project" value="InterPro"/>
</dbReference>
<keyword evidence="3" id="KW-1185">Reference proteome</keyword>
<dbReference type="InterPro" id="IPR007251">
    <property type="entry name" value="Iron_permease_Fet4"/>
</dbReference>
<organism evidence="2 3">
    <name type="scientific">Amycolatopsis acidiphila</name>
    <dbReference type="NCBI Taxonomy" id="715473"/>
    <lineage>
        <taxon>Bacteria</taxon>
        <taxon>Bacillati</taxon>
        <taxon>Actinomycetota</taxon>
        <taxon>Actinomycetes</taxon>
        <taxon>Pseudonocardiales</taxon>
        <taxon>Pseudonocardiaceae</taxon>
        <taxon>Amycolatopsis</taxon>
    </lineage>
</organism>
<feature type="transmembrane region" description="Helical" evidence="1">
    <location>
        <begin position="24"/>
        <end position="48"/>
    </location>
</feature>